<name>A0ABS9BIP4_9BACT</name>
<proteinExistence type="predicted"/>
<keyword evidence="5" id="KW-1185">Reference proteome</keyword>
<feature type="domain" description="Peptidase C14 caspase" evidence="2">
    <location>
        <begin position="15"/>
        <end position="285"/>
    </location>
</feature>
<feature type="domain" description="Peptidoglycan binding-like" evidence="3">
    <location>
        <begin position="484"/>
        <end position="535"/>
    </location>
</feature>
<dbReference type="Pfam" id="PF01471">
    <property type="entry name" value="PG_binding_1"/>
    <property type="match status" value="1"/>
</dbReference>
<dbReference type="Pfam" id="PF00656">
    <property type="entry name" value="Peptidase_C14"/>
    <property type="match status" value="1"/>
</dbReference>
<dbReference type="InterPro" id="IPR002477">
    <property type="entry name" value="Peptidoglycan-bd-like"/>
</dbReference>
<dbReference type="InterPro" id="IPR050452">
    <property type="entry name" value="Metacaspase"/>
</dbReference>
<feature type="region of interest" description="Disordered" evidence="1">
    <location>
        <begin position="448"/>
        <end position="481"/>
    </location>
</feature>
<dbReference type="PANTHER" id="PTHR48104:SF30">
    <property type="entry name" value="METACASPASE-1"/>
    <property type="match status" value="1"/>
</dbReference>
<dbReference type="SUPFAM" id="SSF52129">
    <property type="entry name" value="Caspase-like"/>
    <property type="match status" value="1"/>
</dbReference>
<comment type="caution">
    <text evidence="4">The sequence shown here is derived from an EMBL/GenBank/DDBJ whole genome shotgun (WGS) entry which is preliminary data.</text>
</comment>
<evidence type="ECO:0000259" key="2">
    <source>
        <dbReference type="Pfam" id="PF00656"/>
    </source>
</evidence>
<evidence type="ECO:0000256" key="1">
    <source>
        <dbReference type="SAM" id="MobiDB-lite"/>
    </source>
</evidence>
<dbReference type="EMBL" id="JAKEVY010000002">
    <property type="protein sequence ID" value="MCF1715095.1"/>
    <property type="molecule type" value="Genomic_DNA"/>
</dbReference>
<dbReference type="SUPFAM" id="SSF47090">
    <property type="entry name" value="PGBD-like"/>
    <property type="match status" value="1"/>
</dbReference>
<sequence>MSRGISLHIGLNRVDNSQYPGYTIPDLAGCINDANSMKSIAQQAGFSTTDQLLDGQATAMNVLQKINEASSQLCSGDIFLLTYSGHGSQVPDETGEEEDGMNETWVLYDRQLIDNELFSCWKKFAAGVRIFVTSDSCHSGSMVRMLLLNFMHDKNPGKRSLRKTFTESDIEIFNRQLEKHPSRSVLVGPTRKSIPIAASLQNYVKNKTLYQNIQFLTRNAKAANEFPASLIYISGCQDNQLSGDGATNGVFTGRLLEVWNNGAFTGHYKTFYDTIIADMPADQTPNYMTLGSNIAPFEAQRPFCIVGTGSGTSTNATPSALPSMQAPASWNAASMPPSFQVDKAGNPQYYVEFATDNQLFDAANHESRRNSSNFYASYSDEQNGYALESGNTYTMKSYAWDALKNAPVIYFRIGSTVDYSWNGWKVSFPDDQYASAPSFQVISEVVEETPKPDTDAGNEPVSGGDETTNKRIQQSVGSGGSNQAADVRLIQQLLSQISAAEGGTPGILVDGICGSGTIAAIKKFQTANECSPSGIFRPDKGSVILLYIKAGVATYSMRMMEEMEY</sequence>
<protein>
    <submittedName>
        <fullName evidence="4">Caspase family protein</fullName>
    </submittedName>
</protein>
<dbReference type="PANTHER" id="PTHR48104">
    <property type="entry name" value="METACASPASE-4"/>
    <property type="match status" value="1"/>
</dbReference>
<dbReference type="InterPro" id="IPR011600">
    <property type="entry name" value="Pept_C14_caspase"/>
</dbReference>
<evidence type="ECO:0000259" key="3">
    <source>
        <dbReference type="Pfam" id="PF01471"/>
    </source>
</evidence>
<evidence type="ECO:0000313" key="5">
    <source>
        <dbReference type="Proteomes" id="UP001200145"/>
    </source>
</evidence>
<dbReference type="Gene3D" id="3.40.50.1460">
    <property type="match status" value="1"/>
</dbReference>
<organism evidence="4 5">
    <name type="scientific">Flavihumibacter fluminis</name>
    <dbReference type="NCBI Taxonomy" id="2909236"/>
    <lineage>
        <taxon>Bacteria</taxon>
        <taxon>Pseudomonadati</taxon>
        <taxon>Bacteroidota</taxon>
        <taxon>Chitinophagia</taxon>
        <taxon>Chitinophagales</taxon>
        <taxon>Chitinophagaceae</taxon>
        <taxon>Flavihumibacter</taxon>
    </lineage>
</organism>
<dbReference type="InterPro" id="IPR036366">
    <property type="entry name" value="PGBDSf"/>
</dbReference>
<dbReference type="InterPro" id="IPR029030">
    <property type="entry name" value="Caspase-like_dom_sf"/>
</dbReference>
<dbReference type="RefSeq" id="WP_234866045.1">
    <property type="nucleotide sequence ID" value="NZ_JAKEVY010000002.1"/>
</dbReference>
<evidence type="ECO:0000313" key="4">
    <source>
        <dbReference type="EMBL" id="MCF1715095.1"/>
    </source>
</evidence>
<dbReference type="Proteomes" id="UP001200145">
    <property type="component" value="Unassembled WGS sequence"/>
</dbReference>
<gene>
    <name evidence="4" type="ORF">L0U88_10705</name>
</gene>
<feature type="compositionally biased region" description="Polar residues" evidence="1">
    <location>
        <begin position="470"/>
        <end position="481"/>
    </location>
</feature>
<reference evidence="4 5" key="1">
    <citation type="submission" date="2022-01" db="EMBL/GenBank/DDBJ databases">
        <title>Flavihumibacter sp. nov., isolated from sediment of a river.</title>
        <authorList>
            <person name="Liu H."/>
        </authorList>
    </citation>
    <scope>NUCLEOTIDE SEQUENCE [LARGE SCALE GENOMIC DNA]</scope>
    <source>
        <strain evidence="4 5">RY-1</strain>
    </source>
</reference>
<dbReference type="InterPro" id="IPR036365">
    <property type="entry name" value="PGBD-like_sf"/>
</dbReference>
<accession>A0ABS9BIP4</accession>
<dbReference type="Gene3D" id="1.10.101.10">
    <property type="entry name" value="PGBD-like superfamily/PGBD"/>
    <property type="match status" value="1"/>
</dbReference>